<dbReference type="InterPro" id="IPR022496">
    <property type="entry name" value="T6A_TsaB"/>
</dbReference>
<protein>
    <submittedName>
        <fullName evidence="2">tRNA (Adenosine(37)-N6)-threonylcarbamoyltransferase complex dimerization subunit type 1 TsaB</fullName>
    </submittedName>
</protein>
<reference evidence="2 3" key="1">
    <citation type="journal article" date="2017" name="Nature">
        <title>Atmospheric trace gases support primary production in Antarctic desert surface soil.</title>
        <authorList>
            <person name="Ji M."/>
            <person name="Greening C."/>
            <person name="Vanwonterghem I."/>
            <person name="Carere C.R."/>
            <person name="Bay S.K."/>
            <person name="Steen J.A."/>
            <person name="Montgomery K."/>
            <person name="Lines T."/>
            <person name="Beardall J."/>
            <person name="van Dorst J."/>
            <person name="Snape I."/>
            <person name="Stott M.B."/>
            <person name="Hugenholtz P."/>
            <person name="Ferrari B.C."/>
        </authorList>
    </citation>
    <scope>NUCLEOTIDE SEQUENCE [LARGE SCALE GENOMIC DNA]</scope>
    <source>
        <strain evidence="2">RRmetagenome_bin12</strain>
    </source>
</reference>
<dbReference type="AlphaFoldDB" id="A0A2W5Z824"/>
<dbReference type="SUPFAM" id="SSF53067">
    <property type="entry name" value="Actin-like ATPase domain"/>
    <property type="match status" value="1"/>
</dbReference>
<gene>
    <name evidence="2" type="primary">tsaB</name>
    <name evidence="2" type="ORF">DLM65_05760</name>
</gene>
<dbReference type="EMBL" id="QHBU01000110">
    <property type="protein sequence ID" value="PZR81479.1"/>
    <property type="molecule type" value="Genomic_DNA"/>
</dbReference>
<evidence type="ECO:0000313" key="2">
    <source>
        <dbReference type="EMBL" id="PZR81479.1"/>
    </source>
</evidence>
<dbReference type="Proteomes" id="UP000248724">
    <property type="component" value="Unassembled WGS sequence"/>
</dbReference>
<accession>A0A2W5Z824</accession>
<evidence type="ECO:0000313" key="3">
    <source>
        <dbReference type="Proteomes" id="UP000248724"/>
    </source>
</evidence>
<comment type="caution">
    <text evidence="2">The sequence shown here is derived from an EMBL/GenBank/DDBJ whole genome shotgun (WGS) entry which is preliminary data.</text>
</comment>
<sequence>MGRLRRPQRLRRLDRVDRRWRPWRQPACPPLRAAGGSPPRRGVGVAVASRRCAVSVIAIDSSSRDRAWAVRTATDGTVIEQRAMPGGQLDRALPGAIAELLAADVTAVVVLTGPGSYSGVRVGMAAALGLAAARGLPLHGIGSLTAVAAIADAADGVAFSAVTDAGRGGVYVARFTRTGTVLEQISAVERATAAEVHSRHRVFASTEIPSLSAEQVDPVAALANAVPRALSLPPLTALGLQAVHAELAGNVLPTRGG</sequence>
<dbReference type="NCBIfam" id="TIGR03725">
    <property type="entry name" value="T6A_YeaZ"/>
    <property type="match status" value="1"/>
</dbReference>
<dbReference type="GO" id="GO:0002949">
    <property type="term" value="P:tRNA threonylcarbamoyladenosine modification"/>
    <property type="evidence" value="ECO:0007669"/>
    <property type="project" value="InterPro"/>
</dbReference>
<organism evidence="2 3">
    <name type="scientific">Candidatus Aeolococcus gillhamiae</name>
    <dbReference type="NCBI Taxonomy" id="3127015"/>
    <lineage>
        <taxon>Bacteria</taxon>
        <taxon>Bacillati</taxon>
        <taxon>Candidatus Dormiibacterota</taxon>
        <taxon>Candidatus Dormibacteria</taxon>
        <taxon>Candidatus Aeolococcales</taxon>
        <taxon>Candidatus Aeolococcaceae</taxon>
        <taxon>Candidatus Aeolococcus</taxon>
    </lineage>
</organism>
<dbReference type="Pfam" id="PF00814">
    <property type="entry name" value="TsaD"/>
    <property type="match status" value="1"/>
</dbReference>
<dbReference type="InterPro" id="IPR043129">
    <property type="entry name" value="ATPase_NBD"/>
</dbReference>
<dbReference type="Gene3D" id="3.30.420.40">
    <property type="match status" value="2"/>
</dbReference>
<name>A0A2W5Z824_9BACT</name>
<feature type="domain" description="Gcp-like" evidence="1">
    <location>
        <begin position="98"/>
        <end position="189"/>
    </location>
</feature>
<proteinExistence type="predicted"/>
<dbReference type="InterPro" id="IPR000905">
    <property type="entry name" value="Gcp-like_dom"/>
</dbReference>
<evidence type="ECO:0000259" key="1">
    <source>
        <dbReference type="Pfam" id="PF00814"/>
    </source>
</evidence>